<dbReference type="EMBL" id="GBXM01014831">
    <property type="protein sequence ID" value="JAH93746.1"/>
    <property type="molecule type" value="Transcribed_RNA"/>
</dbReference>
<evidence type="ECO:0000313" key="1">
    <source>
        <dbReference type="EMBL" id="JAH93746.1"/>
    </source>
</evidence>
<organism evidence="1">
    <name type="scientific">Anguilla anguilla</name>
    <name type="common">European freshwater eel</name>
    <name type="synonym">Muraena anguilla</name>
    <dbReference type="NCBI Taxonomy" id="7936"/>
    <lineage>
        <taxon>Eukaryota</taxon>
        <taxon>Metazoa</taxon>
        <taxon>Chordata</taxon>
        <taxon>Craniata</taxon>
        <taxon>Vertebrata</taxon>
        <taxon>Euteleostomi</taxon>
        <taxon>Actinopterygii</taxon>
        <taxon>Neopterygii</taxon>
        <taxon>Teleostei</taxon>
        <taxon>Anguilliformes</taxon>
        <taxon>Anguillidae</taxon>
        <taxon>Anguilla</taxon>
    </lineage>
</organism>
<protein>
    <submittedName>
        <fullName evidence="1">Uncharacterized protein</fullName>
    </submittedName>
</protein>
<accession>A0A0E9WU19</accession>
<reference evidence="1" key="1">
    <citation type="submission" date="2014-11" db="EMBL/GenBank/DDBJ databases">
        <authorList>
            <person name="Amaro Gonzalez C."/>
        </authorList>
    </citation>
    <scope>NUCLEOTIDE SEQUENCE</scope>
</reference>
<proteinExistence type="predicted"/>
<sequence length="37" mass="3986">MSWRSVCSVNPWFSLLLTNASSLLFGGGAGSRKRSVL</sequence>
<reference evidence="1" key="2">
    <citation type="journal article" date="2015" name="Fish Shellfish Immunol.">
        <title>Early steps in the European eel (Anguilla anguilla)-Vibrio vulnificus interaction in the gills: Role of the RtxA13 toxin.</title>
        <authorList>
            <person name="Callol A."/>
            <person name="Pajuelo D."/>
            <person name="Ebbesson L."/>
            <person name="Teles M."/>
            <person name="MacKenzie S."/>
            <person name="Amaro C."/>
        </authorList>
    </citation>
    <scope>NUCLEOTIDE SEQUENCE</scope>
</reference>
<dbReference type="AlphaFoldDB" id="A0A0E9WU19"/>
<name>A0A0E9WU19_ANGAN</name>